<proteinExistence type="predicted"/>
<accession>A0ABN6RGC1</accession>
<evidence type="ECO:0000313" key="2">
    <source>
        <dbReference type="EMBL" id="BDP41748.1"/>
    </source>
</evidence>
<reference evidence="2" key="1">
    <citation type="submission" date="2022-07" db="EMBL/GenBank/DDBJ databases">
        <title>Complete Genome Sequence of the Radioresistant Bacterium Deinococcus aetherius ST0316, Isolated from the Air Dust collected in Lower Stratosphere above Japan.</title>
        <authorList>
            <person name="Satoh K."/>
            <person name="Hagiwara K."/>
            <person name="Katsumata K."/>
            <person name="Kubo A."/>
            <person name="Yokobori S."/>
            <person name="Yamagishi A."/>
            <person name="Oono Y."/>
            <person name="Narumi I."/>
        </authorList>
    </citation>
    <scope>NUCLEOTIDE SEQUENCE</scope>
    <source>
        <strain evidence="2">ST0316</strain>
    </source>
</reference>
<sequence>MSGGGPPAAGGGAGDAAQRDRSCEGSFHVIEASHQEFGRDTRDSGGRLNLLVEWNDIGEKHGDGGPAFLNPCFTPPTLSAA</sequence>
<evidence type="ECO:0000313" key="3">
    <source>
        <dbReference type="Proteomes" id="UP001064971"/>
    </source>
</evidence>
<organism evidence="2 3">
    <name type="scientific">Deinococcus aetherius</name>
    <dbReference type="NCBI Taxonomy" id="200252"/>
    <lineage>
        <taxon>Bacteria</taxon>
        <taxon>Thermotogati</taxon>
        <taxon>Deinococcota</taxon>
        <taxon>Deinococci</taxon>
        <taxon>Deinococcales</taxon>
        <taxon>Deinococcaceae</taxon>
        <taxon>Deinococcus</taxon>
    </lineage>
</organism>
<feature type="compositionally biased region" description="Gly residues" evidence="1">
    <location>
        <begin position="1"/>
        <end position="14"/>
    </location>
</feature>
<dbReference type="EMBL" id="AP026560">
    <property type="protein sequence ID" value="BDP41748.1"/>
    <property type="molecule type" value="Genomic_DNA"/>
</dbReference>
<keyword evidence="3" id="KW-1185">Reference proteome</keyword>
<evidence type="ECO:0000256" key="1">
    <source>
        <dbReference type="SAM" id="MobiDB-lite"/>
    </source>
</evidence>
<protein>
    <submittedName>
        <fullName evidence="2">Uncharacterized protein</fullName>
    </submittedName>
</protein>
<feature type="region of interest" description="Disordered" evidence="1">
    <location>
        <begin position="1"/>
        <end position="26"/>
    </location>
</feature>
<dbReference type="Proteomes" id="UP001064971">
    <property type="component" value="Chromosome"/>
</dbReference>
<name>A0ABN6RGC1_9DEIO</name>
<gene>
    <name evidence="2" type="ORF">DAETH_17170</name>
</gene>